<dbReference type="RefSeq" id="WP_084440993.1">
    <property type="nucleotide sequence ID" value="NZ_JAAFNI010000001.1"/>
</dbReference>
<evidence type="ECO:0000313" key="3">
    <source>
        <dbReference type="Proteomes" id="UP000242637"/>
    </source>
</evidence>
<dbReference type="KEGG" id="dco:SAMEA4475696_0901"/>
<reference evidence="2 3" key="1">
    <citation type="submission" date="2017-06" db="EMBL/GenBank/DDBJ databases">
        <authorList>
            <consortium name="Pathogen Informatics"/>
        </authorList>
    </citation>
    <scope>NUCLEOTIDE SEQUENCE [LARGE SCALE GENOMIC DNA]</scope>
    <source>
        <strain evidence="2 3">NCTC13039</strain>
    </source>
</reference>
<accession>A0A239VE27</accession>
<dbReference type="EMBL" id="LT906453">
    <property type="protein sequence ID" value="SNV20059.1"/>
    <property type="molecule type" value="Genomic_DNA"/>
</dbReference>
<dbReference type="GeneID" id="63459150"/>
<name>A0A239VE27_9MICO</name>
<dbReference type="OrthoDB" id="3267263at2"/>
<evidence type="ECO:0000313" key="2">
    <source>
        <dbReference type="EMBL" id="SNV20059.1"/>
    </source>
</evidence>
<dbReference type="Proteomes" id="UP000242637">
    <property type="component" value="Chromosome 1"/>
</dbReference>
<feature type="region of interest" description="Disordered" evidence="1">
    <location>
        <begin position="143"/>
        <end position="162"/>
    </location>
</feature>
<gene>
    <name evidence="2" type="ORF">SAMEA4475696_00901</name>
</gene>
<sequence length="162" mass="16763">MSLVLAPARLAAGLFILNSGLGKRNLPTDAYENLRDMGANGVPQLKDVPADTFGKALSYGETALGAALILPVVPNWAAGLALGAFSGGLLNMYRNTPGLTVDGIRPTQEGTAIAKDVFLTGIAGSLLLDSLFSAGRGVKKSAKKAQKQAAKKARKAKKELIS</sequence>
<protein>
    <recommendedName>
        <fullName evidence="4">DoxX</fullName>
    </recommendedName>
</protein>
<dbReference type="AlphaFoldDB" id="A0A239VE27"/>
<evidence type="ECO:0008006" key="4">
    <source>
        <dbReference type="Google" id="ProtNLM"/>
    </source>
</evidence>
<proteinExistence type="predicted"/>
<organism evidence="2 3">
    <name type="scientific">Dermatophilus congolensis</name>
    <dbReference type="NCBI Taxonomy" id="1863"/>
    <lineage>
        <taxon>Bacteria</taxon>
        <taxon>Bacillati</taxon>
        <taxon>Actinomycetota</taxon>
        <taxon>Actinomycetes</taxon>
        <taxon>Micrococcales</taxon>
        <taxon>Dermatophilaceae</taxon>
        <taxon>Dermatophilus</taxon>
    </lineage>
</organism>
<evidence type="ECO:0000256" key="1">
    <source>
        <dbReference type="SAM" id="MobiDB-lite"/>
    </source>
</evidence>
<keyword evidence="3" id="KW-1185">Reference proteome</keyword>
<dbReference type="STRING" id="1121387.GCA_000429885_01186"/>